<accession>A0A9W8ALG5</accession>
<organism evidence="1 2">
    <name type="scientific">Dispira parvispora</name>
    <dbReference type="NCBI Taxonomy" id="1520584"/>
    <lineage>
        <taxon>Eukaryota</taxon>
        <taxon>Fungi</taxon>
        <taxon>Fungi incertae sedis</taxon>
        <taxon>Zoopagomycota</taxon>
        <taxon>Kickxellomycotina</taxon>
        <taxon>Dimargaritomycetes</taxon>
        <taxon>Dimargaritales</taxon>
        <taxon>Dimargaritaceae</taxon>
        <taxon>Dispira</taxon>
    </lineage>
</organism>
<name>A0A9W8ALG5_9FUNG</name>
<sequence>MRDRRLRKKQMEILRDKFQPVSIAGTGQDHSDAIGNNRRVIKTLPADNVPMVPRNFWRYEVNDASLYYYNTTHFVQPIPMDLNLARGTYWTSFLAAPPEDLLRVSPLVFLLRYGKFAEAWVLVYEMKRRLRHTDFTRALRKSIPDIADLLQAFFGSSVDIRYTGGVPTKLVRNSWRILYDVIYPLYFTGLLVNGGPYDWMQFINSYEWDNYSNICINVFYRMASIMSKKKKVFLEDLIRFTIAQPHIGSIVSEDALFATPERSEFKFRVINQVLRIRQQNFEFPNMVSHK</sequence>
<feature type="non-terminal residue" evidence="1">
    <location>
        <position position="290"/>
    </location>
</feature>
<dbReference type="AlphaFoldDB" id="A0A9W8ALG5"/>
<evidence type="ECO:0000313" key="1">
    <source>
        <dbReference type="EMBL" id="KAJ1960647.1"/>
    </source>
</evidence>
<dbReference type="Proteomes" id="UP001150925">
    <property type="component" value="Unassembled WGS sequence"/>
</dbReference>
<keyword evidence="2" id="KW-1185">Reference proteome</keyword>
<dbReference type="EMBL" id="JANBPY010001296">
    <property type="protein sequence ID" value="KAJ1960647.1"/>
    <property type="molecule type" value="Genomic_DNA"/>
</dbReference>
<comment type="caution">
    <text evidence="1">The sequence shown here is derived from an EMBL/GenBank/DDBJ whole genome shotgun (WGS) entry which is preliminary data.</text>
</comment>
<gene>
    <name evidence="1" type="ORF">IWQ62_004147</name>
</gene>
<reference evidence="1" key="1">
    <citation type="submission" date="2022-07" db="EMBL/GenBank/DDBJ databases">
        <title>Phylogenomic reconstructions and comparative analyses of Kickxellomycotina fungi.</title>
        <authorList>
            <person name="Reynolds N.K."/>
            <person name="Stajich J.E."/>
            <person name="Barry K."/>
            <person name="Grigoriev I.V."/>
            <person name="Crous P."/>
            <person name="Smith M.E."/>
        </authorList>
    </citation>
    <scope>NUCLEOTIDE SEQUENCE</scope>
    <source>
        <strain evidence="1">RSA 1196</strain>
    </source>
</reference>
<protein>
    <submittedName>
        <fullName evidence="1">Uncharacterized protein</fullName>
    </submittedName>
</protein>
<proteinExistence type="predicted"/>
<evidence type="ECO:0000313" key="2">
    <source>
        <dbReference type="Proteomes" id="UP001150925"/>
    </source>
</evidence>